<sequence length="42" mass="4662">MYRCISSAPKGNQYGRPWISYSGAITACTKDTGDCCLPKVRY</sequence>
<proteinExistence type="predicted"/>
<protein>
    <submittedName>
        <fullName evidence="1">Bgt-51936</fullName>
    </submittedName>
</protein>
<organism evidence="1 2">
    <name type="scientific">Blumeria graminis f. sp. tritici</name>
    <dbReference type="NCBI Taxonomy" id="62690"/>
    <lineage>
        <taxon>Eukaryota</taxon>
        <taxon>Fungi</taxon>
        <taxon>Dikarya</taxon>
        <taxon>Ascomycota</taxon>
        <taxon>Pezizomycotina</taxon>
        <taxon>Leotiomycetes</taxon>
        <taxon>Erysiphales</taxon>
        <taxon>Erysiphaceae</taxon>
        <taxon>Blumeria</taxon>
    </lineage>
</organism>
<evidence type="ECO:0000313" key="1">
    <source>
        <dbReference type="EMBL" id="VCU38836.1"/>
    </source>
</evidence>
<reference evidence="1 2" key="1">
    <citation type="submission" date="2018-08" db="EMBL/GenBank/DDBJ databases">
        <authorList>
            <person name="Muller C M."/>
        </authorList>
    </citation>
    <scope>NUCLEOTIDE SEQUENCE [LARGE SCALE GENOMIC DNA]</scope>
</reference>
<evidence type="ECO:0000313" key="2">
    <source>
        <dbReference type="Proteomes" id="UP000324639"/>
    </source>
</evidence>
<accession>A0A9X9L6X0</accession>
<dbReference type="Proteomes" id="UP000324639">
    <property type="component" value="Chromosome Bgt_-01"/>
</dbReference>
<gene>
    <name evidence="1" type="ORF">BGT96224V316_LOCUS92</name>
</gene>
<keyword evidence="2" id="KW-1185">Reference proteome</keyword>
<dbReference type="EMBL" id="LR026984">
    <property type="protein sequence ID" value="VCU38836.1"/>
    <property type="molecule type" value="Genomic_DNA"/>
</dbReference>
<dbReference type="PROSITE" id="PS51257">
    <property type="entry name" value="PROKAR_LIPOPROTEIN"/>
    <property type="match status" value="1"/>
</dbReference>
<dbReference type="AlphaFoldDB" id="A0A9X9L6X0"/>
<name>A0A9X9L6X0_BLUGR</name>